<dbReference type="AlphaFoldDB" id="A0A914Z1E0"/>
<keyword evidence="1" id="KW-0175">Coiled coil</keyword>
<sequence length="122" mass="14372">MEKENTELYRNYSLLQSQLNQLERENAARATEANNNKKMKLEAEIHKLNQEKRQLEKIIEQREQNYLQKYKMFESQLNILREQLDAERRRRREITAFGATFQTANRRSSGGGGGGGKPPFRI</sequence>
<evidence type="ECO:0000313" key="4">
    <source>
        <dbReference type="WBParaSite" id="PSU_v2.g6175.t1"/>
    </source>
</evidence>
<feature type="compositionally biased region" description="Gly residues" evidence="2">
    <location>
        <begin position="109"/>
        <end position="122"/>
    </location>
</feature>
<feature type="region of interest" description="Disordered" evidence="2">
    <location>
        <begin position="101"/>
        <end position="122"/>
    </location>
</feature>
<proteinExistence type="predicted"/>
<organism evidence="3 4">
    <name type="scientific">Panagrolaimus superbus</name>
    <dbReference type="NCBI Taxonomy" id="310955"/>
    <lineage>
        <taxon>Eukaryota</taxon>
        <taxon>Metazoa</taxon>
        <taxon>Ecdysozoa</taxon>
        <taxon>Nematoda</taxon>
        <taxon>Chromadorea</taxon>
        <taxon>Rhabditida</taxon>
        <taxon>Tylenchina</taxon>
        <taxon>Panagrolaimomorpha</taxon>
        <taxon>Panagrolaimoidea</taxon>
        <taxon>Panagrolaimidae</taxon>
        <taxon>Panagrolaimus</taxon>
    </lineage>
</organism>
<name>A0A914Z1E0_9BILA</name>
<keyword evidence="3" id="KW-1185">Reference proteome</keyword>
<dbReference type="Proteomes" id="UP000887577">
    <property type="component" value="Unplaced"/>
</dbReference>
<protein>
    <submittedName>
        <fullName evidence="4">Uncharacterized protein</fullName>
    </submittedName>
</protein>
<dbReference type="WBParaSite" id="PSU_v2.g6175.t1">
    <property type="protein sequence ID" value="PSU_v2.g6175.t1"/>
    <property type="gene ID" value="PSU_v2.g6175"/>
</dbReference>
<reference evidence="4" key="1">
    <citation type="submission" date="2022-11" db="UniProtKB">
        <authorList>
            <consortium name="WormBaseParasite"/>
        </authorList>
    </citation>
    <scope>IDENTIFICATION</scope>
</reference>
<accession>A0A914Z1E0</accession>
<feature type="coiled-coil region" evidence="1">
    <location>
        <begin position="5"/>
        <end position="90"/>
    </location>
</feature>
<evidence type="ECO:0000313" key="3">
    <source>
        <dbReference type="Proteomes" id="UP000887577"/>
    </source>
</evidence>
<evidence type="ECO:0000256" key="2">
    <source>
        <dbReference type="SAM" id="MobiDB-lite"/>
    </source>
</evidence>
<evidence type="ECO:0000256" key="1">
    <source>
        <dbReference type="SAM" id="Coils"/>
    </source>
</evidence>